<keyword evidence="3" id="KW-1185">Reference proteome</keyword>
<proteinExistence type="predicted"/>
<protein>
    <submittedName>
        <fullName evidence="2">Uncharacterized protein</fullName>
    </submittedName>
</protein>
<organism evidence="2 3">
    <name type="scientific">Tetracentron sinense</name>
    <name type="common">Spur-leaf</name>
    <dbReference type="NCBI Taxonomy" id="13715"/>
    <lineage>
        <taxon>Eukaryota</taxon>
        <taxon>Viridiplantae</taxon>
        <taxon>Streptophyta</taxon>
        <taxon>Embryophyta</taxon>
        <taxon>Tracheophyta</taxon>
        <taxon>Spermatophyta</taxon>
        <taxon>Magnoliopsida</taxon>
        <taxon>Trochodendrales</taxon>
        <taxon>Trochodendraceae</taxon>
        <taxon>Tetracentron</taxon>
    </lineage>
</organism>
<dbReference type="OrthoDB" id="8954335at2759"/>
<feature type="region of interest" description="Disordered" evidence="1">
    <location>
        <begin position="299"/>
        <end position="383"/>
    </location>
</feature>
<dbReference type="AlphaFoldDB" id="A0A834Z3V0"/>
<reference evidence="2 3" key="1">
    <citation type="submission" date="2020-04" db="EMBL/GenBank/DDBJ databases">
        <title>Plant Genome Project.</title>
        <authorList>
            <person name="Zhang R.-G."/>
        </authorList>
    </citation>
    <scope>NUCLEOTIDE SEQUENCE [LARGE SCALE GENOMIC DNA]</scope>
    <source>
        <strain evidence="2">YNK0</strain>
        <tissue evidence="2">Leaf</tissue>
    </source>
</reference>
<name>A0A834Z3V0_TETSI</name>
<dbReference type="Proteomes" id="UP000655225">
    <property type="component" value="Unassembled WGS sequence"/>
</dbReference>
<comment type="caution">
    <text evidence="2">The sequence shown here is derived from an EMBL/GenBank/DDBJ whole genome shotgun (WGS) entry which is preliminary data.</text>
</comment>
<evidence type="ECO:0000313" key="3">
    <source>
        <dbReference type="Proteomes" id="UP000655225"/>
    </source>
</evidence>
<dbReference type="Gene3D" id="3.40.50.300">
    <property type="entry name" value="P-loop containing nucleotide triphosphate hydrolases"/>
    <property type="match status" value="1"/>
</dbReference>
<feature type="region of interest" description="Disordered" evidence="1">
    <location>
        <begin position="248"/>
        <end position="269"/>
    </location>
</feature>
<dbReference type="InterPro" id="IPR027417">
    <property type="entry name" value="P-loop_NTPase"/>
</dbReference>
<sequence length="497" mass="54732">MWEKFLPGKRNPEERYDIEDEIYQSIVGERVVHGFHESKDSEGDVFEEAMDSHPEDVCTQEHLLEHPGKPADNFEEAVNQPFEDQSHEEEQPTIVEEKIEDLMAAEPVFEIGVGDVVVDEEDTAKNLPVEINGLENGGVVGNGEAKMKGSFVVGETKPLMDGNEVDGGCDVVLEKSRNGDLDNTNLTETPVIHEKGENGDDNKVEAGEIGFSQENESNGQILHQDVERGELEDSFTHLDREHHVDKCLEPEDASARPNTEHQDDESWELKDASASLHTSVGEGSENLLMRSSLPVEYSTAEKKENMKADATELKAETCGDSKPQPADEKVEEDPAPPPRPAGLGRAAPLLEPAPRASQQSRVNGAVPQRQAQIAEDPMIGEAEGKDETREKFQMIRVKFLHVAHRLGQTPHNVVVAQVLYRLRLAEQLDFGDMPLLSTITEIFGPSIWFNAIVVLTHAACAPPDGLNGTASSYDMFVTQRSHVVQQAIRQAAGTCDS</sequence>
<feature type="compositionally biased region" description="Basic and acidic residues" evidence="1">
    <location>
        <begin position="299"/>
        <end position="319"/>
    </location>
</feature>
<dbReference type="EMBL" id="JABCRI010000009">
    <property type="protein sequence ID" value="KAF8401049.1"/>
    <property type="molecule type" value="Genomic_DNA"/>
</dbReference>
<feature type="compositionally biased region" description="Low complexity" evidence="1">
    <location>
        <begin position="341"/>
        <end position="356"/>
    </location>
</feature>
<accession>A0A834Z3V0</accession>
<evidence type="ECO:0000256" key="1">
    <source>
        <dbReference type="SAM" id="MobiDB-lite"/>
    </source>
</evidence>
<gene>
    <name evidence="2" type="ORF">HHK36_014352</name>
</gene>
<evidence type="ECO:0000313" key="2">
    <source>
        <dbReference type="EMBL" id="KAF8401049.1"/>
    </source>
</evidence>